<proteinExistence type="inferred from homology"/>
<organism evidence="11 12">
    <name type="scientific">Drosophila hydei</name>
    <name type="common">Fruit fly</name>
    <dbReference type="NCBI Taxonomy" id="7224"/>
    <lineage>
        <taxon>Eukaryota</taxon>
        <taxon>Metazoa</taxon>
        <taxon>Ecdysozoa</taxon>
        <taxon>Arthropoda</taxon>
        <taxon>Hexapoda</taxon>
        <taxon>Insecta</taxon>
        <taxon>Pterygota</taxon>
        <taxon>Neoptera</taxon>
        <taxon>Endopterygota</taxon>
        <taxon>Diptera</taxon>
        <taxon>Brachycera</taxon>
        <taxon>Muscomorpha</taxon>
        <taxon>Ephydroidea</taxon>
        <taxon>Drosophilidae</taxon>
        <taxon>Drosophila</taxon>
    </lineage>
</organism>
<comment type="caution">
    <text evidence="10">Lacks conserved residue(s) required for the propagation of feature annotation.</text>
</comment>
<evidence type="ECO:0000256" key="9">
    <source>
        <dbReference type="ARBA" id="ARBA00023224"/>
    </source>
</evidence>
<dbReference type="PANTHER" id="PTHR21137">
    <property type="entry name" value="ODORANT RECEPTOR"/>
    <property type="match status" value="1"/>
</dbReference>
<evidence type="ECO:0000256" key="3">
    <source>
        <dbReference type="ARBA" id="ARBA00022606"/>
    </source>
</evidence>
<dbReference type="InterPro" id="IPR004117">
    <property type="entry name" value="7tm6_olfct_rcpt"/>
</dbReference>
<sequence>MLVNSVSFFRSHWTVWTVLGVTHKQTNWKRLYLVYSLILNLSVTVWYPLHLGLTLFRNANLSDDILNLTTFATCLACSLKYALYAYNFEKVERIEELLGQLDRRVQRPEEKAIYSRLRTQLRNILYVFIGIYLPVGVFAEMAFLFQDERGLMYPGWFPFDWVNSSPSFYAAHVYQIVGIGFQLMQNYVSDCFPAVVLCLVSAHIQMLYVRFEHVGVDDAAGAEHQLEACITDHKRLLDLYQTIESFMSLPMLIQFAVTGLNICVSIAGFLFFVTEPMLRTYFFFYAMSMPLEIFPICYYGTDCEFWFGKLHYSAFSSNWTTQQRNFKKKLMLFVERSLKKSTALAGGMLRIHVDTFFSTVKFAYSLFTIIIRMRK</sequence>
<feature type="transmembrane region" description="Helical" evidence="10">
    <location>
        <begin position="124"/>
        <end position="146"/>
    </location>
</feature>
<evidence type="ECO:0000256" key="2">
    <source>
        <dbReference type="ARBA" id="ARBA00022475"/>
    </source>
</evidence>
<gene>
    <name evidence="12" type="primary">LOC111603824</name>
</gene>
<dbReference type="AlphaFoldDB" id="A0A6J2SZP7"/>
<dbReference type="GO" id="GO:0004984">
    <property type="term" value="F:olfactory receptor activity"/>
    <property type="evidence" value="ECO:0007669"/>
    <property type="project" value="InterPro"/>
</dbReference>
<keyword evidence="11" id="KW-1185">Reference proteome</keyword>
<dbReference type="Proteomes" id="UP000504633">
    <property type="component" value="Unplaced"/>
</dbReference>
<evidence type="ECO:0000256" key="7">
    <source>
        <dbReference type="ARBA" id="ARBA00023136"/>
    </source>
</evidence>
<keyword evidence="4 10" id="KW-0812">Transmembrane</keyword>
<dbReference type="PANTHER" id="PTHR21137:SF35">
    <property type="entry name" value="ODORANT RECEPTOR 19A-RELATED"/>
    <property type="match status" value="1"/>
</dbReference>
<protein>
    <recommendedName>
        <fullName evidence="10">Odorant receptor</fullName>
    </recommendedName>
</protein>
<evidence type="ECO:0000256" key="10">
    <source>
        <dbReference type="RuleBase" id="RU351113"/>
    </source>
</evidence>
<evidence type="ECO:0000256" key="1">
    <source>
        <dbReference type="ARBA" id="ARBA00004651"/>
    </source>
</evidence>
<feature type="transmembrane region" description="Helical" evidence="10">
    <location>
        <begin position="191"/>
        <end position="209"/>
    </location>
</feature>
<accession>A0A6J2SZP7</accession>
<feature type="transmembrane region" description="Helical" evidence="10">
    <location>
        <begin position="32"/>
        <end position="53"/>
    </location>
</feature>
<name>A0A6J2SZP7_DROHY</name>
<dbReference type="OrthoDB" id="7548151at2759"/>
<keyword evidence="7 10" id="KW-0472">Membrane</keyword>
<dbReference type="GeneID" id="111603824"/>
<keyword evidence="6 10" id="KW-1133">Transmembrane helix</keyword>
<dbReference type="GO" id="GO:0005886">
    <property type="term" value="C:plasma membrane"/>
    <property type="evidence" value="ECO:0007669"/>
    <property type="project" value="UniProtKB-SubCell"/>
</dbReference>
<dbReference type="KEGG" id="dhe:111603824"/>
<dbReference type="RefSeq" id="XP_030081369.1">
    <property type="nucleotide sequence ID" value="XM_030225509.1"/>
</dbReference>
<evidence type="ECO:0000313" key="11">
    <source>
        <dbReference type="Proteomes" id="UP000504633"/>
    </source>
</evidence>
<keyword evidence="8 10" id="KW-0675">Receptor</keyword>
<feature type="transmembrane region" description="Helical" evidence="10">
    <location>
        <begin position="280"/>
        <end position="301"/>
    </location>
</feature>
<evidence type="ECO:0000256" key="8">
    <source>
        <dbReference type="ARBA" id="ARBA00023170"/>
    </source>
</evidence>
<keyword evidence="3 10" id="KW-0716">Sensory transduction</keyword>
<evidence type="ECO:0000313" key="12">
    <source>
        <dbReference type="RefSeq" id="XP_030081369.1"/>
    </source>
</evidence>
<dbReference type="OMA" id="DANIWIR"/>
<keyword evidence="2" id="KW-1003">Cell membrane</keyword>
<keyword evidence="5 10" id="KW-0552">Olfaction</keyword>
<feature type="transmembrane region" description="Helical" evidence="10">
    <location>
        <begin position="351"/>
        <end position="371"/>
    </location>
</feature>
<reference evidence="12" key="1">
    <citation type="submission" date="2025-08" db="UniProtKB">
        <authorList>
            <consortium name="RefSeq"/>
        </authorList>
    </citation>
    <scope>IDENTIFICATION</scope>
    <source>
        <strain evidence="12">15085-1641.00</strain>
        <tissue evidence="12">Whole body</tissue>
    </source>
</reference>
<feature type="transmembrane region" description="Helical" evidence="10">
    <location>
        <begin position="65"/>
        <end position="83"/>
    </location>
</feature>
<keyword evidence="9 10" id="KW-0807">Transducer</keyword>
<dbReference type="GO" id="GO:0005549">
    <property type="term" value="F:odorant binding"/>
    <property type="evidence" value="ECO:0007669"/>
    <property type="project" value="InterPro"/>
</dbReference>
<dbReference type="Pfam" id="PF02949">
    <property type="entry name" value="7tm_6"/>
    <property type="match status" value="1"/>
</dbReference>
<comment type="similarity">
    <text evidence="10">Belongs to the insect chemoreceptor superfamily. Heteromeric odorant receptor channel (TC 1.A.69) family.</text>
</comment>
<feature type="transmembrane region" description="Helical" evidence="10">
    <location>
        <begin position="251"/>
        <end position="273"/>
    </location>
</feature>
<evidence type="ECO:0000256" key="5">
    <source>
        <dbReference type="ARBA" id="ARBA00022725"/>
    </source>
</evidence>
<feature type="transmembrane region" description="Helical" evidence="10">
    <location>
        <begin position="166"/>
        <end position="184"/>
    </location>
</feature>
<evidence type="ECO:0000256" key="4">
    <source>
        <dbReference type="ARBA" id="ARBA00022692"/>
    </source>
</evidence>
<evidence type="ECO:0000256" key="6">
    <source>
        <dbReference type="ARBA" id="ARBA00022989"/>
    </source>
</evidence>
<dbReference type="GO" id="GO:0007165">
    <property type="term" value="P:signal transduction"/>
    <property type="evidence" value="ECO:0007669"/>
    <property type="project" value="UniProtKB-KW"/>
</dbReference>
<comment type="subcellular location">
    <subcellularLocation>
        <location evidence="1 10">Cell membrane</location>
        <topology evidence="1 10">Multi-pass membrane protein</topology>
    </subcellularLocation>
</comment>